<dbReference type="AlphaFoldDB" id="A0AAW1M546"/>
<organism evidence="1 2">
    <name type="scientific">Popillia japonica</name>
    <name type="common">Japanese beetle</name>
    <dbReference type="NCBI Taxonomy" id="7064"/>
    <lineage>
        <taxon>Eukaryota</taxon>
        <taxon>Metazoa</taxon>
        <taxon>Ecdysozoa</taxon>
        <taxon>Arthropoda</taxon>
        <taxon>Hexapoda</taxon>
        <taxon>Insecta</taxon>
        <taxon>Pterygota</taxon>
        <taxon>Neoptera</taxon>
        <taxon>Endopterygota</taxon>
        <taxon>Coleoptera</taxon>
        <taxon>Polyphaga</taxon>
        <taxon>Scarabaeiformia</taxon>
        <taxon>Scarabaeidae</taxon>
        <taxon>Rutelinae</taxon>
        <taxon>Popillia</taxon>
    </lineage>
</organism>
<comment type="caution">
    <text evidence="1">The sequence shown here is derived from an EMBL/GenBank/DDBJ whole genome shotgun (WGS) entry which is preliminary data.</text>
</comment>
<name>A0AAW1M546_POPJA</name>
<evidence type="ECO:0000313" key="1">
    <source>
        <dbReference type="EMBL" id="KAK9743952.1"/>
    </source>
</evidence>
<evidence type="ECO:0000313" key="2">
    <source>
        <dbReference type="Proteomes" id="UP001458880"/>
    </source>
</evidence>
<keyword evidence="2" id="KW-1185">Reference proteome</keyword>
<dbReference type="Proteomes" id="UP001458880">
    <property type="component" value="Unassembled WGS sequence"/>
</dbReference>
<accession>A0AAW1M546</accession>
<protein>
    <submittedName>
        <fullName evidence="1">Uncharacterized protein</fullName>
    </submittedName>
</protein>
<proteinExistence type="predicted"/>
<gene>
    <name evidence="1" type="ORF">QE152_g8223</name>
</gene>
<sequence>MKNDKVRSHKRITTEMTKYIGQKAMFCSPEILNKLAHMRKALGTIRISEAFYHIVLKIYKSMLGKILKRFVDPILRNLRSIHEHVFTIREIINKTTQQQINALVDFIDVETAQGHQDNVSKKKKSKELLRMYLIKPNRATFYSETGNQRHSMVMQLDGEVPQRSALRPRLWNILNDSLRRMVQKLFGLRMALPLSA</sequence>
<reference evidence="1 2" key="1">
    <citation type="journal article" date="2024" name="BMC Genomics">
        <title>De novo assembly and annotation of Popillia japonica's genome with initial clues to its potential as an invasive pest.</title>
        <authorList>
            <person name="Cucini C."/>
            <person name="Boschi S."/>
            <person name="Funari R."/>
            <person name="Cardaioli E."/>
            <person name="Iannotti N."/>
            <person name="Marturano G."/>
            <person name="Paoli F."/>
            <person name="Bruttini M."/>
            <person name="Carapelli A."/>
            <person name="Frati F."/>
            <person name="Nardi F."/>
        </authorList>
    </citation>
    <scope>NUCLEOTIDE SEQUENCE [LARGE SCALE GENOMIC DNA]</scope>
    <source>
        <strain evidence="1">DMR45628</strain>
    </source>
</reference>
<dbReference type="EMBL" id="JASPKY010000064">
    <property type="protein sequence ID" value="KAK9743952.1"/>
    <property type="molecule type" value="Genomic_DNA"/>
</dbReference>